<accession>A0A0P1A966</accession>
<proteinExistence type="predicted"/>
<sequence>MSLTPLIENPAKICGPDMTWRSTKQDREIEFYRGNCVEGVLILGERKISATFSTLSIILIFGAGIIL</sequence>
<dbReference type="RefSeq" id="XP_024573223.1">
    <property type="nucleotide sequence ID" value="XM_024722113.1"/>
</dbReference>
<dbReference type="AlphaFoldDB" id="A0A0P1A966"/>
<evidence type="ECO:0000313" key="2">
    <source>
        <dbReference type="Proteomes" id="UP000054928"/>
    </source>
</evidence>
<keyword evidence="2" id="KW-1185">Reference proteome</keyword>
<dbReference type="Proteomes" id="UP000054928">
    <property type="component" value="Unassembled WGS sequence"/>
</dbReference>
<name>A0A0P1A966_PLAHL</name>
<evidence type="ECO:0000313" key="1">
    <source>
        <dbReference type="EMBL" id="CEG36854.1"/>
    </source>
</evidence>
<reference evidence="2" key="1">
    <citation type="submission" date="2014-09" db="EMBL/GenBank/DDBJ databases">
        <authorList>
            <person name="Sharma Rahul"/>
            <person name="Thines Marco"/>
        </authorList>
    </citation>
    <scope>NUCLEOTIDE SEQUENCE [LARGE SCALE GENOMIC DNA]</scope>
</reference>
<dbReference type="EMBL" id="CCYD01000252">
    <property type="protein sequence ID" value="CEG36854.1"/>
    <property type="molecule type" value="Genomic_DNA"/>
</dbReference>
<organism evidence="1 2">
    <name type="scientific">Plasmopara halstedii</name>
    <name type="common">Downy mildew of sunflower</name>
    <dbReference type="NCBI Taxonomy" id="4781"/>
    <lineage>
        <taxon>Eukaryota</taxon>
        <taxon>Sar</taxon>
        <taxon>Stramenopiles</taxon>
        <taxon>Oomycota</taxon>
        <taxon>Peronosporomycetes</taxon>
        <taxon>Peronosporales</taxon>
        <taxon>Peronosporaceae</taxon>
        <taxon>Plasmopara</taxon>
    </lineage>
</organism>
<dbReference type="GeneID" id="36399162"/>
<protein>
    <submittedName>
        <fullName evidence="1">Uncharacterized protein</fullName>
    </submittedName>
</protein>